<accession>A0A841KAC8</accession>
<keyword evidence="4" id="KW-1185">Reference proteome</keyword>
<name>A0A841KAC8_9HYPH</name>
<dbReference type="Proteomes" id="UP000588017">
    <property type="component" value="Unassembled WGS sequence"/>
</dbReference>
<keyword evidence="1" id="KW-0812">Transmembrane</keyword>
<feature type="transmembrane region" description="Helical" evidence="1">
    <location>
        <begin position="12"/>
        <end position="30"/>
    </location>
</feature>
<sequence>MKLTRNPTDVLAGILLIGTALAFLWIGRTLRPGSITQMGPGYAPNLLCFIQILLGLGVLAAGFRKEGEPAETWSLRPVLIVALAIAVFAVSVEELGLLAAVCATVIVSGFASPESRHGQNLLLALFLALFSTVVFVKGLNLQIPVWPAIGRQA</sequence>
<feature type="transmembrane region" description="Helical" evidence="1">
    <location>
        <begin position="42"/>
        <end position="61"/>
    </location>
</feature>
<organism evidence="3 4">
    <name type="scientific">Chelatococcus composti</name>
    <dbReference type="NCBI Taxonomy" id="1743235"/>
    <lineage>
        <taxon>Bacteria</taxon>
        <taxon>Pseudomonadati</taxon>
        <taxon>Pseudomonadota</taxon>
        <taxon>Alphaproteobacteria</taxon>
        <taxon>Hyphomicrobiales</taxon>
        <taxon>Chelatococcaceae</taxon>
        <taxon>Chelatococcus</taxon>
    </lineage>
</organism>
<dbReference type="InterPro" id="IPR009936">
    <property type="entry name" value="DUF1468"/>
</dbReference>
<dbReference type="Pfam" id="PF07331">
    <property type="entry name" value="TctB"/>
    <property type="match status" value="1"/>
</dbReference>
<proteinExistence type="predicted"/>
<dbReference type="AlphaFoldDB" id="A0A841KAC8"/>
<evidence type="ECO:0000313" key="4">
    <source>
        <dbReference type="Proteomes" id="UP000588017"/>
    </source>
</evidence>
<protein>
    <recommendedName>
        <fullName evidence="2">DUF1468 domain-containing protein</fullName>
    </recommendedName>
</protein>
<feature type="transmembrane region" description="Helical" evidence="1">
    <location>
        <begin position="73"/>
        <end position="90"/>
    </location>
</feature>
<gene>
    <name evidence="3" type="ORF">HNQ73_003471</name>
</gene>
<keyword evidence="1" id="KW-1133">Transmembrane helix</keyword>
<reference evidence="3 4" key="1">
    <citation type="submission" date="2020-08" db="EMBL/GenBank/DDBJ databases">
        <title>Genomic Encyclopedia of Type Strains, Phase IV (KMG-IV): sequencing the most valuable type-strain genomes for metagenomic binning, comparative biology and taxonomic classification.</title>
        <authorList>
            <person name="Goeker M."/>
        </authorList>
    </citation>
    <scope>NUCLEOTIDE SEQUENCE [LARGE SCALE GENOMIC DNA]</scope>
    <source>
        <strain evidence="3 4">DSM 101465</strain>
    </source>
</reference>
<feature type="domain" description="DUF1468" evidence="2">
    <location>
        <begin position="11"/>
        <end position="144"/>
    </location>
</feature>
<evidence type="ECO:0000259" key="2">
    <source>
        <dbReference type="Pfam" id="PF07331"/>
    </source>
</evidence>
<dbReference type="RefSeq" id="WP_183336551.1">
    <property type="nucleotide sequence ID" value="NZ_BMHX01000011.1"/>
</dbReference>
<evidence type="ECO:0000313" key="3">
    <source>
        <dbReference type="EMBL" id="MBB6169818.1"/>
    </source>
</evidence>
<dbReference type="EMBL" id="JACHEH010000012">
    <property type="protein sequence ID" value="MBB6169818.1"/>
    <property type="molecule type" value="Genomic_DNA"/>
</dbReference>
<feature type="transmembrane region" description="Helical" evidence="1">
    <location>
        <begin position="120"/>
        <end position="139"/>
    </location>
</feature>
<keyword evidence="1" id="KW-0472">Membrane</keyword>
<evidence type="ECO:0000256" key="1">
    <source>
        <dbReference type="SAM" id="Phobius"/>
    </source>
</evidence>
<comment type="caution">
    <text evidence="3">The sequence shown here is derived from an EMBL/GenBank/DDBJ whole genome shotgun (WGS) entry which is preliminary data.</text>
</comment>